<dbReference type="EMBL" id="BAABHM010000012">
    <property type="protein sequence ID" value="GAA4706198.1"/>
    <property type="molecule type" value="Genomic_DNA"/>
</dbReference>
<keyword evidence="2" id="KW-1185">Reference proteome</keyword>
<evidence type="ECO:0000313" key="2">
    <source>
        <dbReference type="Proteomes" id="UP001500843"/>
    </source>
</evidence>
<protein>
    <submittedName>
        <fullName evidence="1">Uncharacterized protein</fullName>
    </submittedName>
</protein>
<organism evidence="1 2">
    <name type="scientific">Promicromonospora umidemergens</name>
    <dbReference type="NCBI Taxonomy" id="629679"/>
    <lineage>
        <taxon>Bacteria</taxon>
        <taxon>Bacillati</taxon>
        <taxon>Actinomycetota</taxon>
        <taxon>Actinomycetes</taxon>
        <taxon>Micrococcales</taxon>
        <taxon>Promicromonosporaceae</taxon>
        <taxon>Promicromonospora</taxon>
    </lineage>
</organism>
<comment type="caution">
    <text evidence="1">The sequence shown here is derived from an EMBL/GenBank/DDBJ whole genome shotgun (WGS) entry which is preliminary data.</text>
</comment>
<proteinExistence type="predicted"/>
<accession>A0ABP8XF27</accession>
<reference evidence="2" key="1">
    <citation type="journal article" date="2019" name="Int. J. Syst. Evol. Microbiol.">
        <title>The Global Catalogue of Microorganisms (GCM) 10K type strain sequencing project: providing services to taxonomists for standard genome sequencing and annotation.</title>
        <authorList>
            <consortium name="The Broad Institute Genomics Platform"/>
            <consortium name="The Broad Institute Genome Sequencing Center for Infectious Disease"/>
            <person name="Wu L."/>
            <person name="Ma J."/>
        </authorList>
    </citation>
    <scope>NUCLEOTIDE SEQUENCE [LARGE SCALE GENOMIC DNA]</scope>
    <source>
        <strain evidence="2">JCM 17975</strain>
    </source>
</reference>
<gene>
    <name evidence="1" type="ORF">GCM10023198_30300</name>
</gene>
<dbReference type="Proteomes" id="UP001500843">
    <property type="component" value="Unassembled WGS sequence"/>
</dbReference>
<name>A0ABP8XF27_9MICO</name>
<evidence type="ECO:0000313" key="1">
    <source>
        <dbReference type="EMBL" id="GAA4706198.1"/>
    </source>
</evidence>
<sequence length="66" mass="6211">MSRGSGAADIGTGAAAGGAAVVSPELLGAVSEPGPGTEVQLAGATTRALVSAADVKSRGTRAVLTF</sequence>